<accession>A0ACB9RQD9</accession>
<reference evidence="2" key="1">
    <citation type="journal article" date="2023" name="Front. Plant Sci.">
        <title>Chromosomal-level genome assembly of Melastoma candidum provides insights into trichome evolution.</title>
        <authorList>
            <person name="Zhong Y."/>
            <person name="Wu W."/>
            <person name="Sun C."/>
            <person name="Zou P."/>
            <person name="Liu Y."/>
            <person name="Dai S."/>
            <person name="Zhou R."/>
        </authorList>
    </citation>
    <scope>NUCLEOTIDE SEQUENCE [LARGE SCALE GENOMIC DNA]</scope>
</reference>
<dbReference type="EMBL" id="CM042882">
    <property type="protein sequence ID" value="KAI4381104.1"/>
    <property type="molecule type" value="Genomic_DNA"/>
</dbReference>
<evidence type="ECO:0000313" key="2">
    <source>
        <dbReference type="Proteomes" id="UP001057402"/>
    </source>
</evidence>
<gene>
    <name evidence="1" type="ORF">MLD38_007212</name>
</gene>
<evidence type="ECO:0000313" key="1">
    <source>
        <dbReference type="EMBL" id="KAI4381104.1"/>
    </source>
</evidence>
<protein>
    <submittedName>
        <fullName evidence="1">Uncharacterized protein</fullName>
    </submittedName>
</protein>
<keyword evidence="2" id="KW-1185">Reference proteome</keyword>
<dbReference type="Proteomes" id="UP001057402">
    <property type="component" value="Chromosome 3"/>
</dbReference>
<sequence>MAKLDAGVQPGRYVAVFAFPFATHAAPLLDLIRGIATSSPSTEFFFFSTDKSNMANFPDGARDPRFPNIKPRNVHDGVPDGFVPTGNPLAFVHMFLKVMTGSFRRALVKLEEEMGCKISCLVTDAFYWFGEEIAGERNVPWVPVWIAGPKSILSHILTDRIRETLGTEGYQGKSLDFIHEFQSLRPADIPSEVFVPDLSADPFAEMVHRMGHALPRSTALATNYYPSLVAPSTILPSSLAPSKYLPAGPFFLLPTVASTQAPSADDHSCLPFLDGQPTSSVAFISFGSVITPPPHELAALAGHVSPDDPVVYFRITAAFTYISRKVSTSRKWLLST</sequence>
<comment type="caution">
    <text evidence="1">The sequence shown here is derived from an EMBL/GenBank/DDBJ whole genome shotgun (WGS) entry which is preliminary data.</text>
</comment>
<proteinExistence type="predicted"/>
<name>A0ACB9RQD9_9MYRT</name>
<organism evidence="1 2">
    <name type="scientific">Melastoma candidum</name>
    <dbReference type="NCBI Taxonomy" id="119954"/>
    <lineage>
        <taxon>Eukaryota</taxon>
        <taxon>Viridiplantae</taxon>
        <taxon>Streptophyta</taxon>
        <taxon>Embryophyta</taxon>
        <taxon>Tracheophyta</taxon>
        <taxon>Spermatophyta</taxon>
        <taxon>Magnoliopsida</taxon>
        <taxon>eudicotyledons</taxon>
        <taxon>Gunneridae</taxon>
        <taxon>Pentapetalae</taxon>
        <taxon>rosids</taxon>
        <taxon>malvids</taxon>
        <taxon>Myrtales</taxon>
        <taxon>Melastomataceae</taxon>
        <taxon>Melastomatoideae</taxon>
        <taxon>Melastomateae</taxon>
        <taxon>Melastoma</taxon>
    </lineage>
</organism>